<dbReference type="FunFam" id="3.30.70.2740:FF:000002">
    <property type="entry name" value="D-2-hydroxyglutarate dehydrogenase mitochondrial"/>
    <property type="match status" value="1"/>
</dbReference>
<dbReference type="SUPFAM" id="SSF56176">
    <property type="entry name" value="FAD-binding/transporter-associated domain-like"/>
    <property type="match status" value="1"/>
</dbReference>
<gene>
    <name evidence="8" type="ORF">Agabi119p4_612</name>
</gene>
<organism evidence="8 9">
    <name type="scientific">Agaricus bisporus var. burnettii</name>
    <dbReference type="NCBI Taxonomy" id="192524"/>
    <lineage>
        <taxon>Eukaryota</taxon>
        <taxon>Fungi</taxon>
        <taxon>Dikarya</taxon>
        <taxon>Basidiomycota</taxon>
        <taxon>Agaricomycotina</taxon>
        <taxon>Agaricomycetes</taxon>
        <taxon>Agaricomycetidae</taxon>
        <taxon>Agaricales</taxon>
        <taxon>Agaricineae</taxon>
        <taxon>Agaricaceae</taxon>
        <taxon>Agaricus</taxon>
    </lineage>
</organism>
<sequence length="1012" mass="112685">MLLLTAARRFSTVSTSDIAHFAQFLPPAAILSTLPPVSAPPHELQPHNSDWMGRFHGSSTTVLKPKTTQQVSRILQWCNHRKIPVVPQGGNTGLVGGSVPVKDEIVISLSNMNKVREFDPVSGVLVADAGCILQALTDYVAPHNHIMPVDLGAKGSCQIGGNVSTNAGGLRLLRYGSLHGNVLGLEVVLPDGTILDQLTTLRKDNTGYDIKQLFIGAEGTLGIVTGVSILTPPAPQASNNVILALPSFQNVLPLYQTVKAQLSEILSAFEFIDRTAYNLAVKHGQGRALSDEDVQGAECFVLVETSGGRREHDEQKLTTLLESLLEADKPLINTGVMSQNPAQFSSLWALREGVTEAISKEGKAYKYDISVPLSSFKDVVDGTREHLRSKGLLNDEAVKHVIGYGHVGDGNLHLNVVAKDYSPEIQAALEPYIYEVVSSYRGSISAEHGIGYQKTHALHYSKDKVSIDLMRKIKNSALLSNLNLKLGAKHQMPIFQDSNGLAIKFFIQKDIPQEIQAELCETITSLGGRVEVKVPRQGFLLVQPQTSEQERLHQCWMSMDRPDRFMVPYTYVEACKIAGMLLRQIFMENGSPIPMHIHPSIANPNARSALASRILHSGGDPDASMERARIILADPNTEVFQHLIKTYQNTPGKHIESYLWVKKCIEKSALVFTPVVYKNPGGRRPGEERTQFTEADEEHLCEWIAQKIPYKETGGRTGNRLYQQLCEQTDPEYSWVSRHTWQSWRERYKKNASRLDVIIARIVEEKRPAQGQQGQYGYVRQPEEKPKRQRKKRFKNGEDGEEDEGFSSNNVGDLPSMPVMPMPVMHSLPPMMGMHAPHSSAPPPFSNLQAPHDYPGVISSHTSFPMPPPAPPTPASKSQDEEEMEDNEESEWAVRVGTASPPTWGKRKAEALDDKHDHKRQKTSEGMPEMMAPIQVTRSPSVQTTFNTSAFAVIASMHVIDQTLREIAKDFRFTLEEVQEFYDKSGDMSRTKRRFQRMRDILNEKFANDNDE</sequence>
<dbReference type="GO" id="GO:0071949">
    <property type="term" value="F:FAD binding"/>
    <property type="evidence" value="ECO:0007669"/>
    <property type="project" value="InterPro"/>
</dbReference>
<feature type="compositionally biased region" description="Pro residues" evidence="6">
    <location>
        <begin position="865"/>
        <end position="874"/>
    </location>
</feature>
<accession>A0A8H7FAV5</accession>
<dbReference type="InterPro" id="IPR004113">
    <property type="entry name" value="FAD-bd_oxidored_4_C"/>
</dbReference>
<dbReference type="InterPro" id="IPR016167">
    <property type="entry name" value="FAD-bd_PCMH_sub1"/>
</dbReference>
<comment type="similarity">
    <text evidence="2">Belongs to the FAD-binding oxidoreductase/transferase type 4 family.</text>
</comment>
<dbReference type="InterPro" id="IPR009057">
    <property type="entry name" value="Homeodomain-like_sf"/>
</dbReference>
<dbReference type="InterPro" id="IPR016169">
    <property type="entry name" value="FAD-bd_PCMH_sub2"/>
</dbReference>
<dbReference type="SUPFAM" id="SSF46689">
    <property type="entry name" value="Homeodomain-like"/>
    <property type="match status" value="1"/>
</dbReference>
<evidence type="ECO:0000256" key="3">
    <source>
        <dbReference type="ARBA" id="ARBA00022630"/>
    </source>
</evidence>
<dbReference type="PROSITE" id="PS51387">
    <property type="entry name" value="FAD_PCMH"/>
    <property type="match status" value="1"/>
</dbReference>
<dbReference type="Pfam" id="PF01565">
    <property type="entry name" value="FAD_binding_4"/>
    <property type="match status" value="1"/>
</dbReference>
<dbReference type="Pfam" id="PF02913">
    <property type="entry name" value="FAD-oxidase_C"/>
    <property type="match status" value="1"/>
</dbReference>
<dbReference type="InterPro" id="IPR016171">
    <property type="entry name" value="Vanillyl_alc_oxidase_C-sub2"/>
</dbReference>
<dbReference type="GO" id="GO:0016491">
    <property type="term" value="F:oxidoreductase activity"/>
    <property type="evidence" value="ECO:0007669"/>
    <property type="project" value="UniProtKB-KW"/>
</dbReference>
<evidence type="ECO:0000256" key="1">
    <source>
        <dbReference type="ARBA" id="ARBA00001974"/>
    </source>
</evidence>
<dbReference type="Gene3D" id="3.30.465.10">
    <property type="match status" value="1"/>
</dbReference>
<evidence type="ECO:0000256" key="6">
    <source>
        <dbReference type="SAM" id="MobiDB-lite"/>
    </source>
</evidence>
<feature type="compositionally biased region" description="Basic and acidic residues" evidence="6">
    <location>
        <begin position="907"/>
        <end position="916"/>
    </location>
</feature>
<reference evidence="8 9" key="1">
    <citation type="journal article" name="Sci. Rep.">
        <title>Telomere-to-telomere assembled and centromere annotated genomes of the two main subspecies of the button mushroom Agaricus bisporus reveal especially polymorphic chromosome ends.</title>
        <authorList>
            <person name="Sonnenberg A.S.M."/>
            <person name="Sedaghat-Telgerd N."/>
            <person name="Lavrijssen B."/>
            <person name="Ohm R.A."/>
            <person name="Hendrickx P.M."/>
            <person name="Scholtmeijer K."/>
            <person name="Baars J.J.P."/>
            <person name="van Peer A."/>
        </authorList>
    </citation>
    <scope>NUCLEOTIDE SEQUENCE [LARGE SCALE GENOMIC DNA]</scope>
    <source>
        <strain evidence="8 9">H119_p4</strain>
    </source>
</reference>
<protein>
    <submittedName>
        <fullName evidence="8">CAZyme family AA4</fullName>
    </submittedName>
</protein>
<name>A0A8H7FAV5_AGABI</name>
<evidence type="ECO:0000256" key="4">
    <source>
        <dbReference type="ARBA" id="ARBA00022827"/>
    </source>
</evidence>
<keyword evidence="3" id="KW-0285">Flavoprotein</keyword>
<feature type="compositionally biased region" description="Acidic residues" evidence="6">
    <location>
        <begin position="880"/>
        <end position="891"/>
    </location>
</feature>
<comment type="cofactor">
    <cofactor evidence="1">
        <name>FAD</name>
        <dbReference type="ChEBI" id="CHEBI:57692"/>
    </cofactor>
</comment>
<dbReference type="Proteomes" id="UP000629468">
    <property type="component" value="Unassembled WGS sequence"/>
</dbReference>
<evidence type="ECO:0000313" key="8">
    <source>
        <dbReference type="EMBL" id="KAF7784447.1"/>
    </source>
</evidence>
<dbReference type="EMBL" id="JABXXO010000001">
    <property type="protein sequence ID" value="KAF7784447.1"/>
    <property type="molecule type" value="Genomic_DNA"/>
</dbReference>
<dbReference type="InterPro" id="IPR051264">
    <property type="entry name" value="FAD-oxidored/transferase_4"/>
</dbReference>
<evidence type="ECO:0000259" key="7">
    <source>
        <dbReference type="PROSITE" id="PS51387"/>
    </source>
</evidence>
<dbReference type="InterPro" id="IPR016164">
    <property type="entry name" value="FAD-linked_Oxase-like_C"/>
</dbReference>
<dbReference type="InterPro" id="IPR016166">
    <property type="entry name" value="FAD-bd_PCMH"/>
</dbReference>
<dbReference type="AlphaFoldDB" id="A0A8H7FAV5"/>
<dbReference type="InterPro" id="IPR015010">
    <property type="entry name" value="TERF2IP_Myb"/>
</dbReference>
<evidence type="ECO:0000256" key="2">
    <source>
        <dbReference type="ARBA" id="ARBA00008000"/>
    </source>
</evidence>
<dbReference type="CDD" id="cd11655">
    <property type="entry name" value="rap1_myb-like"/>
    <property type="match status" value="1"/>
</dbReference>
<feature type="domain" description="FAD-binding PCMH-type" evidence="7">
    <location>
        <begin position="55"/>
        <end position="234"/>
    </location>
</feature>
<feature type="region of interest" description="Disordered" evidence="6">
    <location>
        <begin position="769"/>
        <end position="818"/>
    </location>
</feature>
<dbReference type="InterPro" id="IPR036318">
    <property type="entry name" value="FAD-bd_PCMH-like_sf"/>
</dbReference>
<feature type="compositionally biased region" description="Low complexity" evidence="6">
    <location>
        <begin position="770"/>
        <end position="780"/>
    </location>
</feature>
<dbReference type="InterPro" id="IPR006094">
    <property type="entry name" value="Oxid_FAD_bind_N"/>
</dbReference>
<dbReference type="Gene3D" id="3.30.43.10">
    <property type="entry name" value="Uridine Diphospho-n-acetylenolpyruvylglucosamine Reductase, domain 2"/>
    <property type="match status" value="1"/>
</dbReference>
<evidence type="ECO:0000313" key="9">
    <source>
        <dbReference type="Proteomes" id="UP000629468"/>
    </source>
</evidence>
<dbReference type="FunFam" id="3.30.43.10:FF:000011">
    <property type="entry name" value="D-lactate dehydrogenase (Cytochrome)"/>
    <property type="match status" value="1"/>
</dbReference>
<evidence type="ECO:0000256" key="5">
    <source>
        <dbReference type="ARBA" id="ARBA00023002"/>
    </source>
</evidence>
<dbReference type="PANTHER" id="PTHR43716">
    <property type="entry name" value="D-2-HYDROXYGLUTARATE DEHYDROGENASE, MITOCHONDRIAL"/>
    <property type="match status" value="1"/>
</dbReference>
<dbReference type="Gene3D" id="3.30.70.2190">
    <property type="match status" value="1"/>
</dbReference>
<dbReference type="PANTHER" id="PTHR43716:SF1">
    <property type="entry name" value="D-2-HYDROXYGLUTARATE DEHYDROGENASE, MITOCHONDRIAL"/>
    <property type="match status" value="1"/>
</dbReference>
<proteinExistence type="inferred from homology"/>
<feature type="region of interest" description="Disordered" evidence="6">
    <location>
        <begin position="835"/>
        <end position="928"/>
    </location>
</feature>
<dbReference type="Gene3D" id="1.10.10.60">
    <property type="entry name" value="Homeodomain-like"/>
    <property type="match status" value="1"/>
</dbReference>
<dbReference type="SUPFAM" id="SSF55103">
    <property type="entry name" value="FAD-linked oxidases, C-terminal domain"/>
    <property type="match status" value="1"/>
</dbReference>
<comment type="caution">
    <text evidence="8">The sequence shown here is derived from an EMBL/GenBank/DDBJ whole genome shotgun (WGS) entry which is preliminary data.</text>
</comment>
<keyword evidence="4" id="KW-0274">FAD</keyword>
<dbReference type="FunFam" id="3.30.465.10:FF:000001">
    <property type="entry name" value="D-2-hydroxyglutarate dehydrogenase, mitochondrial"/>
    <property type="match status" value="1"/>
</dbReference>
<dbReference type="Gene3D" id="3.30.70.2740">
    <property type="match status" value="1"/>
</dbReference>
<dbReference type="GO" id="GO:0005739">
    <property type="term" value="C:mitochondrion"/>
    <property type="evidence" value="ECO:0007669"/>
    <property type="project" value="TreeGrafter"/>
</dbReference>
<dbReference type="FunFam" id="3.30.70.2190:FF:000001">
    <property type="entry name" value="D-2-hydroxyglutarate dehydrogenase mitochondrial"/>
    <property type="match status" value="1"/>
</dbReference>
<keyword evidence="5" id="KW-0560">Oxidoreductase</keyword>
<dbReference type="Gene3D" id="1.10.45.10">
    <property type="entry name" value="Vanillyl-alcohol Oxidase, Chain A, domain 4"/>
    <property type="match status" value="1"/>
</dbReference>
<dbReference type="Pfam" id="PF08914">
    <property type="entry name" value="Myb_Rap1"/>
    <property type="match status" value="1"/>
</dbReference>